<name>A0A2T6AE34_9FLAO</name>
<dbReference type="NCBIfam" id="TIGR04131">
    <property type="entry name" value="Bac_Flav_CTERM"/>
    <property type="match status" value="1"/>
</dbReference>
<dbReference type="AlphaFoldDB" id="A0A2T6AE34"/>
<protein>
    <submittedName>
        <fullName evidence="1">Gliding motility-associated-like protein</fullName>
    </submittedName>
</protein>
<dbReference type="InterPro" id="IPR026341">
    <property type="entry name" value="T9SS_type_B"/>
</dbReference>
<evidence type="ECO:0000313" key="2">
    <source>
        <dbReference type="Proteomes" id="UP000244174"/>
    </source>
</evidence>
<keyword evidence="2" id="KW-1185">Reference proteome</keyword>
<accession>A0A2T6AE34</accession>
<organism evidence="1 2">
    <name type="scientific">Christiangramia gaetbulicola</name>
    <dbReference type="NCBI Taxonomy" id="703340"/>
    <lineage>
        <taxon>Bacteria</taxon>
        <taxon>Pseudomonadati</taxon>
        <taxon>Bacteroidota</taxon>
        <taxon>Flavobacteriia</taxon>
        <taxon>Flavobacteriales</taxon>
        <taxon>Flavobacteriaceae</taxon>
        <taxon>Christiangramia</taxon>
    </lineage>
</organism>
<sequence length="619" mass="68907">MVMVMTGMKPILNTLLLLVFGVLSSYTINAQGSLCSDIEPFCAGEERLTFPNSNMTNSTQINGEVGPDYGCLLKQPYPAWFFLQIEDSGNLNFRISQAENRDGSGAPLDVDFVVWGPFERGDEYCNATSLNANNIVDCSYLDNAVENMSIPNAQANEIYVVVITNFQQLPGFISLEQTSSQGSTDCSILDLDLGNMISVCDENEYTIDGTTEEAGKYEWFVFNDSTSQYDLIPGEDGPTLTVTTSGNYKLIVTDVIENKTEEDNVTVTFYDSPEIGEVANLPVCVDGAEFVDLNDLSGDLLAPNTGENSNYEIYFYETREDIEAGNRITNAQAFPFVEGKTIYAEVVDSDSGCRSEVEDFELKTFDFPEFSLAENTILCVDENMNLLKTISIGKDLGSGYFYEWKDGEQIISTEPVLDLEELPENSEISVTIEHPESGCMLEFFTNTIAVAGPENVSIEISGSDFGDGYTVEANTDDFIGKDFALLVYRLDNGMWQDSNIFNSVTPGSHTVSVRDLNGCGAATSDSFFLVGYPRFFTPNSDGYNDNWNLISDNNISIKRLYIFDRYGKLLTRLNPSNKGWDGTYNGNDLPADDYWFRVEFVDEKTGEYQEYMSNFTLMR</sequence>
<reference evidence="1 2" key="1">
    <citation type="submission" date="2018-04" db="EMBL/GenBank/DDBJ databases">
        <title>Genomic Encyclopedia of Archaeal and Bacterial Type Strains, Phase II (KMG-II): from individual species to whole genera.</title>
        <authorList>
            <person name="Goeker M."/>
        </authorList>
    </citation>
    <scope>NUCLEOTIDE SEQUENCE [LARGE SCALE GENOMIC DNA]</scope>
    <source>
        <strain evidence="1 2">DSM 23082</strain>
    </source>
</reference>
<evidence type="ECO:0000313" key="1">
    <source>
        <dbReference type="EMBL" id="PTX42075.1"/>
    </source>
</evidence>
<dbReference type="EMBL" id="QBKQ01000003">
    <property type="protein sequence ID" value="PTX42075.1"/>
    <property type="molecule type" value="Genomic_DNA"/>
</dbReference>
<proteinExistence type="predicted"/>
<dbReference type="Proteomes" id="UP000244174">
    <property type="component" value="Unassembled WGS sequence"/>
</dbReference>
<comment type="caution">
    <text evidence="1">The sequence shown here is derived from an EMBL/GenBank/DDBJ whole genome shotgun (WGS) entry which is preliminary data.</text>
</comment>
<gene>
    <name evidence="1" type="ORF">C8P64_2489</name>
</gene>
<dbReference type="Pfam" id="PF13585">
    <property type="entry name" value="CHU_C"/>
    <property type="match status" value="1"/>
</dbReference>